<organism evidence="2 3">
    <name type="scientific">Neisseria animaloris</name>
    <dbReference type="NCBI Taxonomy" id="326522"/>
    <lineage>
        <taxon>Bacteria</taxon>
        <taxon>Pseudomonadati</taxon>
        <taxon>Pseudomonadota</taxon>
        <taxon>Betaproteobacteria</taxon>
        <taxon>Neisseriales</taxon>
        <taxon>Neisseriaceae</taxon>
        <taxon>Neisseria</taxon>
    </lineage>
</organism>
<dbReference type="RefSeq" id="WP_126303932.1">
    <property type="nucleotide sequence ID" value="NZ_LR134516.1"/>
</dbReference>
<dbReference type="AlphaFoldDB" id="A0A3S4Y737"/>
<evidence type="ECO:0000313" key="2">
    <source>
        <dbReference type="EMBL" id="VEJ20648.1"/>
    </source>
</evidence>
<keyword evidence="3" id="KW-1185">Reference proteome</keyword>
<evidence type="ECO:0000256" key="1">
    <source>
        <dbReference type="SAM" id="Coils"/>
    </source>
</evidence>
<dbReference type="STRING" id="326522.BWD08_01535"/>
<name>A0A3S4Y737_9NEIS</name>
<gene>
    <name evidence="2" type="ORF">NCTC12227_00357</name>
</gene>
<dbReference type="KEGG" id="nani:NCTC12227_00357"/>
<feature type="coiled-coil region" evidence="1">
    <location>
        <begin position="10"/>
        <end position="37"/>
    </location>
</feature>
<accession>A0A3S4Y737</accession>
<dbReference type="Proteomes" id="UP000268229">
    <property type="component" value="Chromosome"/>
</dbReference>
<evidence type="ECO:0000313" key="3">
    <source>
        <dbReference type="Proteomes" id="UP000268229"/>
    </source>
</evidence>
<keyword evidence="1" id="KW-0175">Coiled coil</keyword>
<protein>
    <submittedName>
        <fullName evidence="2">Uncharacterized protein</fullName>
    </submittedName>
</protein>
<dbReference type="EMBL" id="LR134516">
    <property type="protein sequence ID" value="VEJ20648.1"/>
    <property type="molecule type" value="Genomic_DNA"/>
</dbReference>
<proteinExistence type="predicted"/>
<sequence>MDFQYTKQTFETRKELFAQAQKQMEELDAQIAATETGAAVAKETVAEAEHLRSERKSLFARLLSIGKTDFENSEVKELDAAIAAKRDQADRAADILAAQSELLERLYAERLELANRIEELRRLLLGSQYEMFAAEIENEHIPEYLKAAEAFAQAAAKLAGYGKAAAMMRDKLIESGIRTTAPTYGQHIPARAVDLRIDGFNLQQREDGSHNGVFDVSDQVEQYCQEAMKNAQ</sequence>
<reference evidence="2 3" key="1">
    <citation type="submission" date="2018-12" db="EMBL/GenBank/DDBJ databases">
        <authorList>
            <consortium name="Pathogen Informatics"/>
        </authorList>
    </citation>
    <scope>NUCLEOTIDE SEQUENCE [LARGE SCALE GENOMIC DNA]</scope>
    <source>
        <strain evidence="2 3">NCTC12227</strain>
    </source>
</reference>